<dbReference type="PANTHER" id="PTHR43873">
    <property type="entry name" value="COBYRINATE A,C-DIAMIDE SYNTHASE"/>
    <property type="match status" value="1"/>
</dbReference>
<dbReference type="GO" id="GO:0005524">
    <property type="term" value="F:ATP binding"/>
    <property type="evidence" value="ECO:0007669"/>
    <property type="project" value="UniProtKB-UniRule"/>
</dbReference>
<dbReference type="RefSeq" id="WP_132013023.1">
    <property type="nucleotide sequence ID" value="NZ_SLUN01000004.1"/>
</dbReference>
<proteinExistence type="inferred from homology"/>
<evidence type="ECO:0000313" key="10">
    <source>
        <dbReference type="EMBL" id="TCL74078.1"/>
    </source>
</evidence>
<dbReference type="CDD" id="cd03130">
    <property type="entry name" value="GATase1_CobB"/>
    <property type="match status" value="1"/>
</dbReference>
<keyword evidence="3 7" id="KW-0547">Nucleotide-binding</keyword>
<dbReference type="Gene3D" id="3.40.50.880">
    <property type="match status" value="1"/>
</dbReference>
<evidence type="ECO:0000259" key="8">
    <source>
        <dbReference type="Pfam" id="PF01656"/>
    </source>
</evidence>
<evidence type="ECO:0000256" key="7">
    <source>
        <dbReference type="HAMAP-Rule" id="MF_00027"/>
    </source>
</evidence>
<dbReference type="InterPro" id="IPR004484">
    <property type="entry name" value="CbiA/CobB_synth"/>
</dbReference>
<dbReference type="InterPro" id="IPR002586">
    <property type="entry name" value="CobQ/CobB/MinD/ParA_Nub-bd_dom"/>
</dbReference>
<dbReference type="Gene3D" id="3.40.50.300">
    <property type="entry name" value="P-loop containing nucleotide triphosphate hydrolases"/>
    <property type="match status" value="2"/>
</dbReference>
<dbReference type="AlphaFoldDB" id="A0A4R1S491"/>
<evidence type="ECO:0000256" key="5">
    <source>
        <dbReference type="ARBA" id="ARBA00022842"/>
    </source>
</evidence>
<dbReference type="EMBL" id="SLUN01000004">
    <property type="protein sequence ID" value="TCL74078.1"/>
    <property type="molecule type" value="Genomic_DNA"/>
</dbReference>
<comment type="miscellaneous">
    <text evidence="7">The a and c carboxylates of cobyrinate are activated for nucleophilic attack via formation of a phosphorylated intermediate by ATP. CbiA catalyzes first the amidation of the c-carboxylate, and then that of the a-carboxylate.</text>
</comment>
<evidence type="ECO:0000256" key="4">
    <source>
        <dbReference type="ARBA" id="ARBA00022840"/>
    </source>
</evidence>
<accession>A0A4R1S491</accession>
<comment type="cofactor">
    <cofactor evidence="1 7">
        <name>Mg(2+)</name>
        <dbReference type="ChEBI" id="CHEBI:18420"/>
    </cofactor>
</comment>
<reference evidence="10 11" key="1">
    <citation type="submission" date="2019-03" db="EMBL/GenBank/DDBJ databases">
        <title>Genomic Encyclopedia of Type Strains, Phase IV (KMG-IV): sequencing the most valuable type-strain genomes for metagenomic binning, comparative biology and taxonomic classification.</title>
        <authorList>
            <person name="Goeker M."/>
        </authorList>
    </citation>
    <scope>NUCLEOTIDE SEQUENCE [LARGE SCALE GENOMIC DNA]</scope>
    <source>
        <strain evidence="10 11">LX-B</strain>
    </source>
</reference>
<comment type="domain">
    <text evidence="7">Comprises of two domains. The C-terminal domain contains the binding site for glutamine and catalyzes the hydrolysis of this substrate to glutamate and ammonia. The N-terminal domain is anticipated to bind ATP and cobyrinate and catalyzes the ultimate synthesis of the diamide product. The ammonia produced via the glutaminase domain is probably translocated to the adjacent domain via a molecular tunnel, where it reacts with an activated intermediate.</text>
</comment>
<name>A0A4R1S491_HYDET</name>
<dbReference type="GO" id="GO:0009236">
    <property type="term" value="P:cobalamin biosynthetic process"/>
    <property type="evidence" value="ECO:0007669"/>
    <property type="project" value="UniProtKB-UniRule"/>
</dbReference>
<feature type="domain" description="CobB/CobQ-like glutamine amidotransferase" evidence="9">
    <location>
        <begin position="248"/>
        <end position="434"/>
    </location>
</feature>
<dbReference type="OrthoDB" id="9764035at2"/>
<keyword evidence="2 7" id="KW-0436">Ligase</keyword>
<evidence type="ECO:0000313" key="11">
    <source>
        <dbReference type="Proteomes" id="UP000295008"/>
    </source>
</evidence>
<dbReference type="NCBIfam" id="TIGR00379">
    <property type="entry name" value="cobB"/>
    <property type="match status" value="1"/>
</dbReference>
<feature type="site" description="Increases nucleophilicity of active site Cys" evidence="7">
    <location>
        <position position="428"/>
    </location>
</feature>
<dbReference type="UniPathway" id="UPA00148">
    <property type="reaction ID" value="UER00231"/>
</dbReference>
<dbReference type="Pfam" id="PF07685">
    <property type="entry name" value="GATase_3"/>
    <property type="match status" value="1"/>
</dbReference>
<dbReference type="PANTHER" id="PTHR43873:SF1">
    <property type="entry name" value="COBYRINATE A,C-DIAMIDE SYNTHASE"/>
    <property type="match status" value="1"/>
</dbReference>
<comment type="function">
    <text evidence="7">Catalyzes the ATP-dependent amidation of the two carboxylate groups at positions a and c of cobyrinate, using either L-glutamine or ammonia as the nitrogen source.</text>
</comment>
<sequence>MIPGLVVAGTHSGAGKTTVMLGILAALSRRGLAVQGFKVGPDFIDPSFYQALTDREGENLDSWMTGAGGVRRIYQTATGGADLAVIEGVMGLFDGASPVTDESSTAEIAKLLNLPVVLVVDARSMARSVAALVKGFTEFDPRLRFAGIILNRVGSAKHFELLTQALAATTAIPVLGYLPKEREFCLAERHLGLVPYYEDSQLAERLAGLAEWFEKTVAVDRLIAAFAQPSLDSPPDLPPVTPLTRRVRIGVARDRAFGFYYQENWRLLRRAGAELVPFSPLSDATLPVGLDGLYLGGGYPELFVAELAANQGLLGQIKELIARDKPVYAECGGLLYLARSLRVGEQSFPMLGVLDLEIELGARLAALGYIEVSAAADNILLVQGETARGHEFHYTRICGGAEQADAYRSARGERLGFRRGNLLASYVHLHFGSNPGMAERWVRIAAECQS</sequence>
<evidence type="ECO:0000259" key="9">
    <source>
        <dbReference type="Pfam" id="PF07685"/>
    </source>
</evidence>
<dbReference type="PROSITE" id="PS51274">
    <property type="entry name" value="GATASE_COBBQ"/>
    <property type="match status" value="1"/>
</dbReference>
<dbReference type="InterPro" id="IPR011698">
    <property type="entry name" value="GATase_3"/>
</dbReference>
<dbReference type="HAMAP" id="MF_00027">
    <property type="entry name" value="CobB_CbiA"/>
    <property type="match status" value="1"/>
</dbReference>
<comment type="catalytic activity">
    <reaction evidence="7">
        <text>cob(II)yrinate + 2 L-glutamine + 2 ATP + 2 H2O = cob(II)yrinate a,c diamide + 2 L-glutamate + 2 ADP + 2 phosphate + 2 H(+)</text>
        <dbReference type="Rhea" id="RHEA:26289"/>
        <dbReference type="ChEBI" id="CHEBI:15377"/>
        <dbReference type="ChEBI" id="CHEBI:15378"/>
        <dbReference type="ChEBI" id="CHEBI:29985"/>
        <dbReference type="ChEBI" id="CHEBI:30616"/>
        <dbReference type="ChEBI" id="CHEBI:43474"/>
        <dbReference type="ChEBI" id="CHEBI:58359"/>
        <dbReference type="ChEBI" id="CHEBI:58537"/>
        <dbReference type="ChEBI" id="CHEBI:58894"/>
        <dbReference type="ChEBI" id="CHEBI:456216"/>
        <dbReference type="EC" id="6.3.5.11"/>
    </reaction>
</comment>
<gene>
    <name evidence="7" type="primary">cbiA</name>
    <name evidence="10" type="ORF">EDC14_100412</name>
</gene>
<protein>
    <recommendedName>
        <fullName evidence="7">Cobyrinate a,c-diamide synthase</fullName>
        <ecNumber evidence="7">6.3.5.11</ecNumber>
    </recommendedName>
    <alternativeName>
        <fullName evidence="7">Cobyrinic acid a,c-diamide synthetase</fullName>
    </alternativeName>
</protein>
<evidence type="ECO:0000256" key="2">
    <source>
        <dbReference type="ARBA" id="ARBA00022598"/>
    </source>
</evidence>
<dbReference type="EC" id="6.3.5.11" evidence="7"/>
<dbReference type="Pfam" id="PF01656">
    <property type="entry name" value="CbiA"/>
    <property type="match status" value="1"/>
</dbReference>
<dbReference type="NCBIfam" id="NF002204">
    <property type="entry name" value="PRK01077.1"/>
    <property type="match status" value="1"/>
</dbReference>
<evidence type="ECO:0000256" key="1">
    <source>
        <dbReference type="ARBA" id="ARBA00001946"/>
    </source>
</evidence>
<keyword evidence="4 7" id="KW-0067">ATP-binding</keyword>
<organism evidence="10 11">
    <name type="scientific">Hydrogenispora ethanolica</name>
    <dbReference type="NCBI Taxonomy" id="1082276"/>
    <lineage>
        <taxon>Bacteria</taxon>
        <taxon>Bacillati</taxon>
        <taxon>Bacillota</taxon>
        <taxon>Hydrogenispora</taxon>
    </lineage>
</organism>
<evidence type="ECO:0000256" key="6">
    <source>
        <dbReference type="ARBA" id="ARBA00022962"/>
    </source>
</evidence>
<keyword evidence="6 7" id="KW-0315">Glutamine amidotransferase</keyword>
<dbReference type="SUPFAM" id="SSF52540">
    <property type="entry name" value="P-loop containing nucleoside triphosphate hydrolases"/>
    <property type="match status" value="1"/>
</dbReference>
<dbReference type="Proteomes" id="UP000295008">
    <property type="component" value="Unassembled WGS sequence"/>
</dbReference>
<keyword evidence="7" id="KW-0169">Cobalamin biosynthesis</keyword>
<comment type="pathway">
    <text evidence="7">Cofactor biosynthesis; adenosylcobalamin biosynthesis; cob(II)yrinate a,c-diamide from sirohydrochlorin (anaerobic route): step 10/10.</text>
</comment>
<feature type="domain" description="CobQ/CobB/MinD/ParA nucleotide binding" evidence="8">
    <location>
        <begin position="5"/>
        <end position="187"/>
    </location>
</feature>
<comment type="caution">
    <text evidence="10">The sequence shown here is derived from an EMBL/GenBank/DDBJ whole genome shotgun (WGS) entry which is preliminary data.</text>
</comment>
<feature type="active site" description="Nucleophile" evidence="7">
    <location>
        <position position="331"/>
    </location>
</feature>
<dbReference type="InterPro" id="IPR027417">
    <property type="entry name" value="P-loop_NTPase"/>
</dbReference>
<keyword evidence="5 7" id="KW-0460">Magnesium</keyword>
<evidence type="ECO:0000256" key="3">
    <source>
        <dbReference type="ARBA" id="ARBA00022741"/>
    </source>
</evidence>
<comment type="similarity">
    <text evidence="7">Belongs to the CobB/CbiA family.</text>
</comment>
<dbReference type="SUPFAM" id="SSF52317">
    <property type="entry name" value="Class I glutamine amidotransferase-like"/>
    <property type="match status" value="1"/>
</dbReference>
<dbReference type="GO" id="GO:0042242">
    <property type="term" value="F:cobyrinic acid a,c-diamide synthase activity"/>
    <property type="evidence" value="ECO:0007669"/>
    <property type="project" value="UniProtKB-UniRule"/>
</dbReference>
<dbReference type="CDD" id="cd05388">
    <property type="entry name" value="CobB_N"/>
    <property type="match status" value="1"/>
</dbReference>
<keyword evidence="11" id="KW-1185">Reference proteome</keyword>
<dbReference type="InterPro" id="IPR029062">
    <property type="entry name" value="Class_I_gatase-like"/>
</dbReference>